<gene>
    <name evidence="5" type="ORF">FH972_001931</name>
</gene>
<feature type="repeat" description="PPR" evidence="3">
    <location>
        <begin position="115"/>
        <end position="149"/>
    </location>
</feature>
<feature type="repeat" description="PPR" evidence="3">
    <location>
        <begin position="603"/>
        <end position="637"/>
    </location>
</feature>
<feature type="repeat" description="PPR" evidence="3">
    <location>
        <begin position="340"/>
        <end position="370"/>
    </location>
</feature>
<feature type="repeat" description="PPR" evidence="3">
    <location>
        <begin position="503"/>
        <end position="537"/>
    </location>
</feature>
<dbReference type="FunFam" id="1.25.40.10:FF:000073">
    <property type="entry name" value="Pentatricopeptide repeat-containing protein chloroplastic"/>
    <property type="match status" value="1"/>
</dbReference>
<dbReference type="GO" id="GO:0009451">
    <property type="term" value="P:RNA modification"/>
    <property type="evidence" value="ECO:0007669"/>
    <property type="project" value="InterPro"/>
</dbReference>
<dbReference type="PANTHER" id="PTHR47926">
    <property type="entry name" value="PENTATRICOPEPTIDE REPEAT-CONTAINING PROTEIN"/>
    <property type="match status" value="1"/>
</dbReference>
<dbReference type="GO" id="GO:0048731">
    <property type="term" value="P:system development"/>
    <property type="evidence" value="ECO:0007669"/>
    <property type="project" value="UniProtKB-ARBA"/>
</dbReference>
<dbReference type="AlphaFoldDB" id="A0A5N6QFX9"/>
<protein>
    <recommendedName>
        <fullName evidence="4">DYW domain-containing protein</fullName>
    </recommendedName>
</protein>
<dbReference type="OrthoDB" id="1868231at2759"/>
<dbReference type="Pfam" id="PF14432">
    <property type="entry name" value="DYW_deaminase"/>
    <property type="match status" value="1"/>
</dbReference>
<dbReference type="FunFam" id="1.25.40.10:FF:000125">
    <property type="entry name" value="Pentatricopeptide repeat-containing protein"/>
    <property type="match status" value="1"/>
</dbReference>
<dbReference type="EMBL" id="CM017321">
    <property type="protein sequence ID" value="KAE7997284.1"/>
    <property type="molecule type" value="Genomic_DNA"/>
</dbReference>
<name>A0A5N6QFX9_9ROSI</name>
<sequence>MIIRRLFHIRSLSTLSPVSQIHLYKCNKAIQDLSKLGRVSEARQLFDSMTQRDPGSWNSIISGYTQNGLLHEAQMLFDVFHGKNVRTWTILLTGYAKFGLVNEARVLFDAMPERSVVSWNAMISGYVENGDLRSARVLFDEMPERNVVSWNSMITGYCNCSMIREAYELFEKIGEKSLVSWMIMMSGFLEINEYGEAWCLFFMMVRSGVRPDEAILVVALSAIKGLNDLELLESLRTLAIKTGYEENVVVGTAILDAYTRNGSLDNAIKFFEIMSNRNEYSWSTMIAAFAQYDRIDDAIDFYQRDPAKSVAARATIITAYAQKGRMYEARCIFDEIGNPNVVMWNAMVAGYAQNGMIEEAKDIFLRIPVRNAASWAAMISGFVHNGQSREALELFAELHKSGNVPNHSSFTSALFACANSLDFERGKQIHSLAIKTRCQFNSFVGNGLISMYGKCKKIEDVSQVFSTMFVRDTVSWNSLISRLSENCMLDDAQKTFEKMPKQDVVSWTSIISAYEQAGQGDVAFELFLDMLARGMRPNQITVTSLLSACVSLGATKLGQQIHALTYKLRINSCLSVCNALITMYFKCGSLDGLCVFEEMPDRDIVTWNAVLGGCAQNGQGTKAIEIFEKMEASGVIPNEISFIGVLCACGHAGLVDKGQAYFTSMSRNYGITPLVYHYTCMVDLLGRAARLSEAEALIQSMPVEPDLVIWEALLGACRIHRNMELAQRIAERLFQMGTMRSGAYVLLSNIYASQGMWDKVLEIRQSMKDRGVSKELGISRIEIKNKLHYFLMGDKTHDEIGEIHSTLMNLYRRFRETGYVPDTNFILHDVEEEQKQDELLYHSEKLAVA</sequence>
<comment type="similarity">
    <text evidence="1">Belongs to the PPR family. PCMP-H subfamily.</text>
</comment>
<dbReference type="Pfam" id="PF01535">
    <property type="entry name" value="PPR"/>
    <property type="match status" value="13"/>
</dbReference>
<evidence type="ECO:0000256" key="3">
    <source>
        <dbReference type="PROSITE-ProRule" id="PRU00708"/>
    </source>
</evidence>
<dbReference type="GO" id="GO:0008270">
    <property type="term" value="F:zinc ion binding"/>
    <property type="evidence" value="ECO:0007669"/>
    <property type="project" value="InterPro"/>
</dbReference>
<evidence type="ECO:0000256" key="1">
    <source>
        <dbReference type="ARBA" id="ARBA00006643"/>
    </source>
</evidence>
<dbReference type="Pfam" id="PF13041">
    <property type="entry name" value="PPR_2"/>
    <property type="match status" value="3"/>
</dbReference>
<proteinExistence type="inferred from homology"/>
<feature type="repeat" description="PPR" evidence="3">
    <location>
        <begin position="177"/>
        <end position="211"/>
    </location>
</feature>
<dbReference type="NCBIfam" id="TIGR00756">
    <property type="entry name" value="PPR"/>
    <property type="match status" value="9"/>
</dbReference>
<accession>A0A5N6QFX9</accession>
<organism evidence="5 6">
    <name type="scientific">Carpinus fangiana</name>
    <dbReference type="NCBI Taxonomy" id="176857"/>
    <lineage>
        <taxon>Eukaryota</taxon>
        <taxon>Viridiplantae</taxon>
        <taxon>Streptophyta</taxon>
        <taxon>Embryophyta</taxon>
        <taxon>Tracheophyta</taxon>
        <taxon>Spermatophyta</taxon>
        <taxon>Magnoliopsida</taxon>
        <taxon>eudicotyledons</taxon>
        <taxon>Gunneridae</taxon>
        <taxon>Pentapetalae</taxon>
        <taxon>rosids</taxon>
        <taxon>fabids</taxon>
        <taxon>Fagales</taxon>
        <taxon>Betulaceae</taxon>
        <taxon>Carpinus</taxon>
    </lineage>
</organism>
<reference evidence="5 6" key="1">
    <citation type="submission" date="2019-06" db="EMBL/GenBank/DDBJ databases">
        <title>A chromosomal-level reference genome of Carpinus fangiana (Coryloideae, Betulaceae).</title>
        <authorList>
            <person name="Yang X."/>
            <person name="Wang Z."/>
            <person name="Zhang L."/>
            <person name="Hao G."/>
            <person name="Liu J."/>
            <person name="Yang Y."/>
        </authorList>
    </citation>
    <scope>NUCLEOTIDE SEQUENCE [LARGE SCALE GENOMIC DNA]</scope>
    <source>
        <strain evidence="5">Cfa_2016G</strain>
        <tissue evidence="5">Leaf</tissue>
    </source>
</reference>
<dbReference type="Pfam" id="PF20431">
    <property type="entry name" value="E_motif"/>
    <property type="match status" value="1"/>
</dbReference>
<keyword evidence="6" id="KW-1185">Reference proteome</keyword>
<evidence type="ECO:0000313" key="6">
    <source>
        <dbReference type="Proteomes" id="UP000327013"/>
    </source>
</evidence>
<dbReference type="FunFam" id="1.25.40.10:FF:001050">
    <property type="entry name" value="Pentatricopeptide repeat-containing protein At2g33760"/>
    <property type="match status" value="1"/>
</dbReference>
<dbReference type="FunFam" id="1.25.40.10:FF:000393">
    <property type="entry name" value="Pentatricopeptide repeat-containing protein At1g20230"/>
    <property type="match status" value="1"/>
</dbReference>
<keyword evidence="2" id="KW-0677">Repeat</keyword>
<feature type="domain" description="DYW" evidence="4">
    <location>
        <begin position="818"/>
        <end position="849"/>
    </location>
</feature>
<feature type="repeat" description="PPR" evidence="3">
    <location>
        <begin position="84"/>
        <end position="114"/>
    </location>
</feature>
<dbReference type="InterPro" id="IPR011990">
    <property type="entry name" value="TPR-like_helical_dom_sf"/>
</dbReference>
<dbReference type="InterPro" id="IPR046960">
    <property type="entry name" value="PPR_At4g14850-like_plant"/>
</dbReference>
<evidence type="ECO:0000259" key="4">
    <source>
        <dbReference type="Pfam" id="PF14432"/>
    </source>
</evidence>
<feature type="repeat" description="PPR" evidence="3">
    <location>
        <begin position="472"/>
        <end position="502"/>
    </location>
</feature>
<dbReference type="Proteomes" id="UP000327013">
    <property type="component" value="Chromosome 1"/>
</dbReference>
<dbReference type="InterPro" id="IPR032867">
    <property type="entry name" value="DYW_dom"/>
</dbReference>
<dbReference type="SUPFAM" id="SSF48452">
    <property type="entry name" value="TPR-like"/>
    <property type="match status" value="1"/>
</dbReference>
<dbReference type="FunFam" id="1.25.40.10:FF:002130">
    <property type="entry name" value="Pentatricopeptide repeat-containing protein mitochondrial"/>
    <property type="match status" value="1"/>
</dbReference>
<dbReference type="PROSITE" id="PS51375">
    <property type="entry name" value="PPR"/>
    <property type="match status" value="8"/>
</dbReference>
<evidence type="ECO:0000256" key="2">
    <source>
        <dbReference type="ARBA" id="ARBA00022737"/>
    </source>
</evidence>
<dbReference type="Gene3D" id="1.25.40.10">
    <property type="entry name" value="Tetratricopeptide repeat domain"/>
    <property type="match status" value="6"/>
</dbReference>
<dbReference type="InterPro" id="IPR046848">
    <property type="entry name" value="E_motif"/>
</dbReference>
<dbReference type="GO" id="GO:0003723">
    <property type="term" value="F:RNA binding"/>
    <property type="evidence" value="ECO:0007669"/>
    <property type="project" value="InterPro"/>
</dbReference>
<feature type="repeat" description="PPR" evidence="3">
    <location>
        <begin position="371"/>
        <end position="405"/>
    </location>
</feature>
<dbReference type="PANTHER" id="PTHR47926:SF533">
    <property type="entry name" value="DYW DOMAIN-CONTAINING PROTEIN"/>
    <property type="match status" value="1"/>
</dbReference>
<evidence type="ECO:0000313" key="5">
    <source>
        <dbReference type="EMBL" id="KAE7997284.1"/>
    </source>
</evidence>
<dbReference type="InterPro" id="IPR002885">
    <property type="entry name" value="PPR_rpt"/>
</dbReference>